<evidence type="ECO:0000256" key="1">
    <source>
        <dbReference type="SAM" id="MobiDB-lite"/>
    </source>
</evidence>
<dbReference type="PANTHER" id="PTHR45932:SF17">
    <property type="entry name" value="CELLULAR RETINALDEHYDE-BINDING_TRIPLE FUNCTION DOMAIN-CONTAINING PROTEIN"/>
    <property type="match status" value="1"/>
</dbReference>
<name>A0AAN8V9G2_9MAGN</name>
<proteinExistence type="predicted"/>
<keyword evidence="3" id="KW-1185">Reference proteome</keyword>
<feature type="compositionally biased region" description="Polar residues" evidence="1">
    <location>
        <begin position="9"/>
        <end position="27"/>
    </location>
</feature>
<dbReference type="InterPro" id="IPR036865">
    <property type="entry name" value="CRAL-TRIO_dom_sf"/>
</dbReference>
<dbReference type="InterPro" id="IPR036273">
    <property type="entry name" value="CRAL/TRIO_N_dom_sf"/>
</dbReference>
<dbReference type="AlphaFoldDB" id="A0AAN8V9G2"/>
<feature type="region of interest" description="Disordered" evidence="1">
    <location>
        <begin position="1"/>
        <end position="27"/>
    </location>
</feature>
<gene>
    <name evidence="2" type="ORF">RJ641_009868</name>
</gene>
<sequence>MFPHRRRYQWQSKKQNHSKMTPDTDTFMTESNNLKQLIQHALNNHEFAPQQSLAKQETLEQPNNAEEEKVLETKEVESLDLTEEDGAKTIEAIKETVVAVFSSAETSTKAESNGSWKEQVFTWGNDAFTMLKNTIQWRKEFGIDELYEQNLVDMEGLEKAVFLHGCCREGHPVCYNVYGQFKEKELYH</sequence>
<accession>A0AAN8V9G2</accession>
<dbReference type="PANTHER" id="PTHR45932">
    <property type="entry name" value="PATELLIN-1"/>
    <property type="match status" value="1"/>
</dbReference>
<dbReference type="SUPFAM" id="SSF46938">
    <property type="entry name" value="CRAL/TRIO N-terminal domain"/>
    <property type="match status" value="1"/>
</dbReference>
<reference evidence="2 3" key="1">
    <citation type="submission" date="2023-12" db="EMBL/GenBank/DDBJ databases">
        <title>A high-quality genome assembly for Dillenia turbinata (Dilleniales).</title>
        <authorList>
            <person name="Chanderbali A."/>
        </authorList>
    </citation>
    <scope>NUCLEOTIDE SEQUENCE [LARGE SCALE GENOMIC DNA]</scope>
    <source>
        <strain evidence="2">LSX21</strain>
        <tissue evidence="2">Leaf</tissue>
    </source>
</reference>
<protein>
    <submittedName>
        <fullName evidence="2">Uncharacterized protein</fullName>
    </submittedName>
</protein>
<dbReference type="Gene3D" id="3.40.525.10">
    <property type="entry name" value="CRAL-TRIO lipid binding domain"/>
    <property type="match status" value="1"/>
</dbReference>
<comment type="caution">
    <text evidence="2">The sequence shown here is derived from an EMBL/GenBank/DDBJ whole genome shotgun (WGS) entry which is preliminary data.</text>
</comment>
<evidence type="ECO:0000313" key="2">
    <source>
        <dbReference type="EMBL" id="KAK6923668.1"/>
    </source>
</evidence>
<dbReference type="EMBL" id="JBAMMX010000017">
    <property type="protein sequence ID" value="KAK6923668.1"/>
    <property type="molecule type" value="Genomic_DNA"/>
</dbReference>
<dbReference type="InterPro" id="IPR044834">
    <property type="entry name" value="PATL"/>
</dbReference>
<dbReference type="Proteomes" id="UP001370490">
    <property type="component" value="Unassembled WGS sequence"/>
</dbReference>
<dbReference type="GO" id="GO:0008289">
    <property type="term" value="F:lipid binding"/>
    <property type="evidence" value="ECO:0007669"/>
    <property type="project" value="InterPro"/>
</dbReference>
<organism evidence="2 3">
    <name type="scientific">Dillenia turbinata</name>
    <dbReference type="NCBI Taxonomy" id="194707"/>
    <lineage>
        <taxon>Eukaryota</taxon>
        <taxon>Viridiplantae</taxon>
        <taxon>Streptophyta</taxon>
        <taxon>Embryophyta</taxon>
        <taxon>Tracheophyta</taxon>
        <taxon>Spermatophyta</taxon>
        <taxon>Magnoliopsida</taxon>
        <taxon>eudicotyledons</taxon>
        <taxon>Gunneridae</taxon>
        <taxon>Pentapetalae</taxon>
        <taxon>Dilleniales</taxon>
        <taxon>Dilleniaceae</taxon>
        <taxon>Dillenia</taxon>
    </lineage>
</organism>
<evidence type="ECO:0000313" key="3">
    <source>
        <dbReference type="Proteomes" id="UP001370490"/>
    </source>
</evidence>